<dbReference type="RefSeq" id="WP_094496120.1">
    <property type="nucleotide sequence ID" value="NZ_NGNV01000044.1"/>
</dbReference>
<sequence length="247" mass="28842">MSLGKLIFHNKSSTDFGAWINYPMVQATTKRNVSLSPVVGVNGSYINDNLNYTDVTQQISFFVERPLRYRDWFTWGMDFGDWLTSKNKFVEYEPFYFEPFNGWHWEAFLSDGPTVTPQNEQIATVNATISAKPFLISNDSVEYQIVPKTSIYNWQQYAALPIFHIVGDGDFTLTVNGKDYQFNDIDEELYVDCERCLIYKSLNENRNSHALLYNHEFPKLDPGKNLISLKGNYTKFEYQPRWRRALV</sequence>
<evidence type="ECO:0000313" key="3">
    <source>
        <dbReference type="Proteomes" id="UP000215828"/>
    </source>
</evidence>
<evidence type="ECO:0000313" key="2">
    <source>
        <dbReference type="EMBL" id="OYR91074.1"/>
    </source>
</evidence>
<reference evidence="2 3" key="1">
    <citation type="submission" date="2017-04" db="EMBL/GenBank/DDBJ databases">
        <authorList>
            <person name="Afonso C.L."/>
            <person name="Miller P.J."/>
            <person name="Scott M.A."/>
            <person name="Spackman E."/>
            <person name="Goraichik I."/>
            <person name="Dimitrov K.M."/>
            <person name="Suarez D.L."/>
            <person name="Swayne D.E."/>
        </authorList>
    </citation>
    <scope>NUCLEOTIDE SEQUENCE [LARGE SCALE GENOMIC DNA]</scope>
    <source>
        <strain evidence="2 3">609q</strain>
    </source>
</reference>
<reference evidence="3 4" key="3">
    <citation type="submission" date="2017-09" db="EMBL/GenBank/DDBJ databases">
        <title>Tripartite evolution among Lactobacillus johnsonii, Lactobacillus taiwanensis, Lactobacillus reuteri and their rodent host.</title>
        <authorList>
            <person name="Wang T."/>
            <person name="Knowles S."/>
            <person name="Cheng C."/>
        </authorList>
    </citation>
    <scope>NUCLEOTIDE SEQUENCE [LARGE SCALE GENOMIC DNA]</scope>
    <source>
        <strain evidence="2 3">609q</strain>
        <strain evidence="1 4">609u</strain>
    </source>
</reference>
<dbReference type="EMBL" id="NGNX01000033">
    <property type="protein sequence ID" value="OYR91074.1"/>
    <property type="molecule type" value="Genomic_DNA"/>
</dbReference>
<dbReference type="Proteomes" id="UP000215828">
    <property type="component" value="Unassembled WGS sequence"/>
</dbReference>
<dbReference type="EMBL" id="NGNV01000044">
    <property type="protein sequence ID" value="OYR87456.1"/>
    <property type="molecule type" value="Genomic_DNA"/>
</dbReference>
<accession>A0A256LCA0</accession>
<comment type="caution">
    <text evidence="2">The sequence shown here is derived from an EMBL/GenBank/DDBJ whole genome shotgun (WGS) entry which is preliminary data.</text>
</comment>
<reference evidence="1 4" key="2">
    <citation type="submission" date="2017-05" db="EMBL/GenBank/DDBJ databases">
        <authorList>
            <person name="Lin X.B."/>
            <person name="Stothard P."/>
            <person name="Tasseva G."/>
            <person name="Walter J."/>
        </authorList>
    </citation>
    <scope>NUCLEOTIDE SEQUENCE [LARGE SCALE GENOMIC DNA]</scope>
    <source>
        <strain evidence="1 4">609u</strain>
    </source>
</reference>
<dbReference type="AlphaFoldDB" id="A0A256LCA0"/>
<gene>
    <name evidence="1" type="ORF">CBF53_08440</name>
    <name evidence="2" type="ORF">CBF70_07875</name>
</gene>
<protein>
    <submittedName>
        <fullName evidence="2">Phage tail protein</fullName>
    </submittedName>
</protein>
<organism evidence="2 3">
    <name type="scientific">Lactobacillus taiwanensis</name>
    <dbReference type="NCBI Taxonomy" id="508451"/>
    <lineage>
        <taxon>Bacteria</taxon>
        <taxon>Bacillati</taxon>
        <taxon>Bacillota</taxon>
        <taxon>Bacilli</taxon>
        <taxon>Lactobacillales</taxon>
        <taxon>Lactobacillaceae</taxon>
        <taxon>Lactobacillus</taxon>
    </lineage>
</organism>
<proteinExistence type="predicted"/>
<keyword evidence="4" id="KW-1185">Reference proteome</keyword>
<evidence type="ECO:0000313" key="4">
    <source>
        <dbReference type="Proteomes" id="UP000216316"/>
    </source>
</evidence>
<dbReference type="Proteomes" id="UP000216316">
    <property type="component" value="Unassembled WGS sequence"/>
</dbReference>
<name>A0A256LCA0_9LACO</name>
<evidence type="ECO:0000313" key="1">
    <source>
        <dbReference type="EMBL" id="OYR87456.1"/>
    </source>
</evidence>